<dbReference type="EMBL" id="JAAXPC010000025">
    <property type="protein sequence ID" value="NKY04929.1"/>
    <property type="molecule type" value="Genomic_DNA"/>
</dbReference>
<dbReference type="PANTHER" id="PTHR43267:SF3">
    <property type="entry name" value="THIF PROTEIN"/>
    <property type="match status" value="1"/>
</dbReference>
<gene>
    <name evidence="2" type="ORF">HGA05_25535</name>
</gene>
<evidence type="ECO:0000259" key="1">
    <source>
        <dbReference type="Pfam" id="PF00899"/>
    </source>
</evidence>
<proteinExistence type="predicted"/>
<accession>A0A846WTG2</accession>
<organism evidence="2 3">
    <name type="scientific">Gordonia polyisoprenivorans</name>
    <dbReference type="NCBI Taxonomy" id="84595"/>
    <lineage>
        <taxon>Bacteria</taxon>
        <taxon>Bacillati</taxon>
        <taxon>Actinomycetota</taxon>
        <taxon>Actinomycetes</taxon>
        <taxon>Mycobacteriales</taxon>
        <taxon>Gordoniaceae</taxon>
        <taxon>Gordonia</taxon>
    </lineage>
</organism>
<dbReference type="GO" id="GO:0061503">
    <property type="term" value="F:tRNA threonylcarbamoyladenosine dehydratase"/>
    <property type="evidence" value="ECO:0007669"/>
    <property type="project" value="TreeGrafter"/>
</dbReference>
<dbReference type="GO" id="GO:0008641">
    <property type="term" value="F:ubiquitin-like modifier activating enzyme activity"/>
    <property type="evidence" value="ECO:0007669"/>
    <property type="project" value="InterPro"/>
</dbReference>
<dbReference type="SUPFAM" id="SSF69572">
    <property type="entry name" value="Activating enzymes of the ubiquitin-like proteins"/>
    <property type="match status" value="1"/>
</dbReference>
<comment type="caution">
    <text evidence="2">The sequence shown here is derived from an EMBL/GenBank/DDBJ whole genome shotgun (WGS) entry which is preliminary data.</text>
</comment>
<dbReference type="PANTHER" id="PTHR43267">
    <property type="entry name" value="TRNA THREONYLCARBAMOYLADENOSINE DEHYDRATASE"/>
    <property type="match status" value="1"/>
</dbReference>
<dbReference type="RefSeq" id="WP_006373178.1">
    <property type="nucleotide sequence ID" value="NZ_JAAXPC010000025.1"/>
</dbReference>
<dbReference type="GO" id="GO:0061504">
    <property type="term" value="P:cyclic threonylcarbamoyladenosine biosynthetic process"/>
    <property type="evidence" value="ECO:0007669"/>
    <property type="project" value="TreeGrafter"/>
</dbReference>
<dbReference type="Gene3D" id="3.40.50.720">
    <property type="entry name" value="NAD(P)-binding Rossmann-like Domain"/>
    <property type="match status" value="1"/>
</dbReference>
<dbReference type="InterPro" id="IPR035985">
    <property type="entry name" value="Ubiquitin-activating_enz"/>
</dbReference>
<evidence type="ECO:0000313" key="3">
    <source>
        <dbReference type="Proteomes" id="UP000563898"/>
    </source>
</evidence>
<dbReference type="InterPro" id="IPR045886">
    <property type="entry name" value="ThiF/MoeB/HesA"/>
</dbReference>
<evidence type="ECO:0000313" key="2">
    <source>
        <dbReference type="EMBL" id="NKY04929.1"/>
    </source>
</evidence>
<dbReference type="InterPro" id="IPR000594">
    <property type="entry name" value="ThiF_NAD_FAD-bd"/>
</dbReference>
<protein>
    <submittedName>
        <fullName evidence="2">Thiamine biosynthesis protein ThiF</fullName>
    </submittedName>
</protein>
<name>A0A846WTG2_9ACTN</name>
<sequence>MIEILHPTHDRSHIDTLCTAGEYRLVDAWTTALPELTALAAFTGEPVPEGGDPSDVDPDDGDLDEWSRYVVYPWRHTVVRTPVDPVFHRLRTARNRFLITDDEQAAWSAARLAVAGLSVGASVVGVAGLTGARRFHLADPDTLGPTNLNRLSGSVCDLGVEKTTLAARRLLEADPYAEVTTWAQGFEPAMAPEFLRSPDGRAVDVVIEEMDDLAMKVALRVHTRRAGLPLIMVTDDGDNVILDVERYDVDPDYPLFHGSAGEITDLDTAALRDPANRVRLAGAIVGDDVAPRLSQALAEVGRTIPSWPQLGTAASLAGVVGAFAARTIVCGGELSSGRYRLAVDGALAA</sequence>
<feature type="domain" description="THIF-type NAD/FAD binding fold" evidence="1">
    <location>
        <begin position="94"/>
        <end position="231"/>
    </location>
</feature>
<dbReference type="AlphaFoldDB" id="A0A846WTG2"/>
<reference evidence="2 3" key="1">
    <citation type="submission" date="2020-04" db="EMBL/GenBank/DDBJ databases">
        <title>MicrobeNet Type strains.</title>
        <authorList>
            <person name="Nicholson A.C."/>
        </authorList>
    </citation>
    <scope>NUCLEOTIDE SEQUENCE [LARGE SCALE GENOMIC DNA]</scope>
    <source>
        <strain evidence="2 3">ATCC BAA-14</strain>
    </source>
</reference>
<dbReference type="Proteomes" id="UP000563898">
    <property type="component" value="Unassembled WGS sequence"/>
</dbReference>
<dbReference type="Pfam" id="PF00899">
    <property type="entry name" value="ThiF"/>
    <property type="match status" value="1"/>
</dbReference>